<dbReference type="FunFam" id="3.30.930.10:FF:000020">
    <property type="entry name" value="Octanoyltransferase"/>
    <property type="match status" value="1"/>
</dbReference>
<dbReference type="AlphaFoldDB" id="A0A090AJ77"/>
<dbReference type="GO" id="GO:0033819">
    <property type="term" value="F:lipoyl(octanoyl) transferase activity"/>
    <property type="evidence" value="ECO:0007669"/>
    <property type="project" value="UniProtKB-EC"/>
</dbReference>
<evidence type="ECO:0000256" key="9">
    <source>
        <dbReference type="PIRSR" id="PIRSR016262-2"/>
    </source>
</evidence>
<dbReference type="Gene3D" id="3.30.930.10">
    <property type="entry name" value="Bira Bifunctional Protein, Domain 2"/>
    <property type="match status" value="1"/>
</dbReference>
<evidence type="ECO:0000256" key="10">
    <source>
        <dbReference type="PIRSR" id="PIRSR016262-3"/>
    </source>
</evidence>
<dbReference type="PANTHER" id="PTHR10993">
    <property type="entry name" value="OCTANOYLTRANSFERASE"/>
    <property type="match status" value="1"/>
</dbReference>
<evidence type="ECO:0000256" key="1">
    <source>
        <dbReference type="ARBA" id="ARBA00004821"/>
    </source>
</evidence>
<comment type="pathway">
    <text evidence="1 6 7">Protein modification; protein lipoylation via endogenous pathway; protein N(6)-(lipoyl)lysine from octanoyl-[acyl-carrier-protein]: step 1/2.</text>
</comment>
<dbReference type="RefSeq" id="WP_070104513.1">
    <property type="nucleotide sequence ID" value="NZ_AP014521.1"/>
</dbReference>
<comment type="catalytic activity">
    <reaction evidence="6 7">
        <text>octanoyl-[ACP] + L-lysyl-[protein] = N(6)-octanoyl-L-lysyl-[protein] + holo-[ACP] + H(+)</text>
        <dbReference type="Rhea" id="RHEA:17665"/>
        <dbReference type="Rhea" id="RHEA-COMP:9636"/>
        <dbReference type="Rhea" id="RHEA-COMP:9685"/>
        <dbReference type="Rhea" id="RHEA-COMP:9752"/>
        <dbReference type="Rhea" id="RHEA-COMP:9928"/>
        <dbReference type="ChEBI" id="CHEBI:15378"/>
        <dbReference type="ChEBI" id="CHEBI:29969"/>
        <dbReference type="ChEBI" id="CHEBI:64479"/>
        <dbReference type="ChEBI" id="CHEBI:78463"/>
        <dbReference type="ChEBI" id="CHEBI:78809"/>
        <dbReference type="EC" id="2.3.1.181"/>
    </reaction>
</comment>
<dbReference type="PIRSF" id="PIRSF016262">
    <property type="entry name" value="LPLase"/>
    <property type="match status" value="1"/>
</dbReference>
<dbReference type="Pfam" id="PF21948">
    <property type="entry name" value="LplA-B_cat"/>
    <property type="match status" value="1"/>
</dbReference>
<keyword evidence="4 6" id="KW-0012">Acyltransferase</keyword>
<dbReference type="InterPro" id="IPR020605">
    <property type="entry name" value="Octanoyltransferase_CS"/>
</dbReference>
<gene>
    <name evidence="6 12" type="primary">lipB</name>
    <name evidence="12" type="ORF">TGUWTKB_2490</name>
</gene>
<evidence type="ECO:0000313" key="12">
    <source>
        <dbReference type="EMBL" id="BAP58493.1"/>
    </source>
</evidence>
<dbReference type="PROSITE" id="PS01313">
    <property type="entry name" value="LIPB"/>
    <property type="match status" value="1"/>
</dbReference>
<keyword evidence="2 6" id="KW-0963">Cytoplasm</keyword>
<evidence type="ECO:0000256" key="8">
    <source>
        <dbReference type="PIRSR" id="PIRSR016262-1"/>
    </source>
</evidence>
<name>A0A090AJ77_9ENTR</name>
<sequence>MKNNILFVREHKFLSWDVSYQAMHDFTENRHNYTPDEIWLLEHPSIFTTGQSLIKEKNFKNIKNIPVTQSDRGGKITYHGPGQQIVYFLLNLKRINLNIRQLVSLLENTIISTLLYFDIKSVSKINAPGVYIKKKKICSIGLKIRKGYSMHGLSLNVKMDLSPFSFINPCGYNGLKMTQISDFNNTVTMQDIQPILIRNFLSLAKLCYKKTYWLPFER</sequence>
<dbReference type="SUPFAM" id="SSF55681">
    <property type="entry name" value="Class II aaRS and biotin synthetases"/>
    <property type="match status" value="1"/>
</dbReference>
<evidence type="ECO:0000256" key="3">
    <source>
        <dbReference type="ARBA" id="ARBA00022679"/>
    </source>
</evidence>
<dbReference type="UniPathway" id="UPA00538">
    <property type="reaction ID" value="UER00592"/>
</dbReference>
<dbReference type="OrthoDB" id="9787061at2"/>
<dbReference type="EMBL" id="AP014521">
    <property type="protein sequence ID" value="BAP58493.1"/>
    <property type="molecule type" value="Genomic_DNA"/>
</dbReference>
<evidence type="ECO:0000256" key="6">
    <source>
        <dbReference type="HAMAP-Rule" id="MF_00013"/>
    </source>
</evidence>
<feature type="domain" description="BPL/LPL catalytic" evidence="11">
    <location>
        <begin position="32"/>
        <end position="208"/>
    </location>
</feature>
<evidence type="ECO:0000256" key="4">
    <source>
        <dbReference type="ARBA" id="ARBA00023315"/>
    </source>
</evidence>
<keyword evidence="13" id="KW-1185">Reference proteome</keyword>
<evidence type="ECO:0000313" key="13">
    <source>
        <dbReference type="Proteomes" id="UP000031627"/>
    </source>
</evidence>
<feature type="active site" description="Acyl-thioester intermediate" evidence="6 8">
    <location>
        <position position="170"/>
    </location>
</feature>
<feature type="binding site" evidence="6 9">
    <location>
        <begin position="72"/>
        <end position="79"/>
    </location>
    <ligand>
        <name>substrate</name>
    </ligand>
</feature>
<accession>A0A090AJ77</accession>
<dbReference type="CDD" id="cd16444">
    <property type="entry name" value="LipB"/>
    <property type="match status" value="1"/>
</dbReference>
<comment type="subcellular location">
    <subcellularLocation>
        <location evidence="6">Cytoplasm</location>
    </subcellularLocation>
</comment>
<dbReference type="GO" id="GO:0005737">
    <property type="term" value="C:cytoplasm"/>
    <property type="evidence" value="ECO:0007669"/>
    <property type="project" value="UniProtKB-SubCell"/>
</dbReference>
<feature type="binding site" evidence="6 9">
    <location>
        <begin position="139"/>
        <end position="141"/>
    </location>
    <ligand>
        <name>substrate</name>
    </ligand>
</feature>
<dbReference type="GO" id="GO:0009249">
    <property type="term" value="P:protein lipoylation"/>
    <property type="evidence" value="ECO:0007669"/>
    <property type="project" value="InterPro"/>
</dbReference>
<evidence type="ECO:0000256" key="2">
    <source>
        <dbReference type="ARBA" id="ARBA00022490"/>
    </source>
</evidence>
<organism evidence="12 13">
    <name type="scientific">Candidatus Tachikawaea gelatinosa</name>
    <dbReference type="NCBI Taxonomy" id="1410383"/>
    <lineage>
        <taxon>Bacteria</taxon>
        <taxon>Pseudomonadati</taxon>
        <taxon>Pseudomonadota</taxon>
        <taxon>Gammaproteobacteria</taxon>
        <taxon>Enterobacterales</taxon>
        <taxon>Enterobacteriaceae</taxon>
        <taxon>Candidatus Tachikawaea</taxon>
    </lineage>
</organism>
<dbReference type="PROSITE" id="PS51733">
    <property type="entry name" value="BPL_LPL_CATALYTIC"/>
    <property type="match status" value="1"/>
</dbReference>
<feature type="site" description="Lowers pKa of active site Cys" evidence="6 10">
    <location>
        <position position="136"/>
    </location>
</feature>
<dbReference type="InterPro" id="IPR045864">
    <property type="entry name" value="aa-tRNA-synth_II/BPL/LPL"/>
</dbReference>
<dbReference type="InterPro" id="IPR004143">
    <property type="entry name" value="BPL_LPL_catalytic"/>
</dbReference>
<proteinExistence type="inferred from homology"/>
<evidence type="ECO:0000259" key="11">
    <source>
        <dbReference type="PROSITE" id="PS51733"/>
    </source>
</evidence>
<dbReference type="EC" id="2.3.1.181" evidence="6 7"/>
<comment type="miscellaneous">
    <text evidence="6">In the reaction, the free carboxyl group of octanoic acid is attached via an amide linkage to the epsilon-amino group of a specific lysine residue of lipoyl domains of lipoate-dependent enzymes.</text>
</comment>
<keyword evidence="3 6" id="KW-0808">Transferase</keyword>
<protein>
    <recommendedName>
        <fullName evidence="6 7">Octanoyltransferase</fullName>
        <ecNumber evidence="6 7">2.3.1.181</ecNumber>
    </recommendedName>
    <alternativeName>
        <fullName evidence="6">Lipoate-protein ligase B</fullName>
    </alternativeName>
    <alternativeName>
        <fullName evidence="6">Lipoyl/octanoyl transferase</fullName>
    </alternativeName>
    <alternativeName>
        <fullName evidence="6">Octanoyl-[acyl-carrier-protein]-protein N-octanoyltransferase</fullName>
    </alternativeName>
</protein>
<dbReference type="KEGG" id="sbw:TGUWTKB_2490"/>
<dbReference type="InterPro" id="IPR000544">
    <property type="entry name" value="Octanoyltransferase"/>
</dbReference>
<dbReference type="Proteomes" id="UP000031627">
    <property type="component" value="Chromosome"/>
</dbReference>
<dbReference type="PANTHER" id="PTHR10993:SF7">
    <property type="entry name" value="LIPOYLTRANSFERASE 2, MITOCHONDRIAL-RELATED"/>
    <property type="match status" value="1"/>
</dbReference>
<reference evidence="13" key="1">
    <citation type="submission" date="2013-11" db="EMBL/GenBank/DDBJ databases">
        <title>Symbiont-containing voluminous jelly as an extraordinary maternal gift for overwintering insect nymphs.</title>
        <authorList>
            <person name="Kaiwa N."/>
            <person name="Hosokawa T."/>
            <person name="Nikoh N."/>
            <person name="Meng X.Y."/>
            <person name="Tanahashi M."/>
            <person name="Moriyama M."/>
            <person name="Maeda T."/>
            <person name="Yamaguchi K."/>
            <person name="Shigenobu S."/>
            <person name="Ito M."/>
            <person name="Fukatsu T."/>
        </authorList>
    </citation>
    <scope>NUCLEOTIDE SEQUENCE [LARGE SCALE GENOMIC DNA]</scope>
    <source>
        <strain evidence="13">UwTKB</strain>
    </source>
</reference>
<comment type="similarity">
    <text evidence="6 7">Belongs to the LipB family.</text>
</comment>
<dbReference type="STRING" id="1410383.TGUWTKB_2490"/>
<reference evidence="12 13" key="2">
    <citation type="journal article" date="2014" name="Curr. Biol.">
        <title>Symbiont-Supplemented Maternal Investment Underpinning Host's Ecological Adaptation.</title>
        <authorList>
            <person name="Kaiwa N."/>
            <person name="Hosokawa T."/>
            <person name="Nikoh N."/>
            <person name="Tanahashi M."/>
            <person name="Moriyama M."/>
            <person name="Meng X.Y."/>
            <person name="Maeda T."/>
            <person name="Yamaguchi K."/>
            <person name="Shigenobu S."/>
            <person name="Ito M."/>
            <person name="Fukatsu T."/>
        </authorList>
    </citation>
    <scope>NUCLEOTIDE SEQUENCE [LARGE SCALE GENOMIC DNA]</scope>
    <source>
        <strain evidence="12 13">UwTKB</strain>
    </source>
</reference>
<evidence type="ECO:0000256" key="7">
    <source>
        <dbReference type="PIRNR" id="PIRNR016262"/>
    </source>
</evidence>
<dbReference type="HAMAP" id="MF_00013">
    <property type="entry name" value="LipB"/>
    <property type="match status" value="1"/>
</dbReference>
<dbReference type="HOGENOM" id="CLU_035168_3_1_6"/>
<feature type="binding site" evidence="6 9">
    <location>
        <begin position="152"/>
        <end position="154"/>
    </location>
    <ligand>
        <name>substrate</name>
    </ligand>
</feature>
<dbReference type="NCBIfam" id="TIGR00214">
    <property type="entry name" value="lipB"/>
    <property type="match status" value="1"/>
</dbReference>
<evidence type="ECO:0000256" key="5">
    <source>
        <dbReference type="ARBA" id="ARBA00024732"/>
    </source>
</evidence>
<dbReference type="NCBIfam" id="NF010922">
    <property type="entry name" value="PRK14342.1"/>
    <property type="match status" value="1"/>
</dbReference>
<comment type="function">
    <text evidence="5 6 7">Catalyzes the transfer of endogenously produced octanoic acid from octanoyl-acyl-carrier-protein onto the lipoyl domains of lipoate-dependent enzymes. Lipoyl-ACP can also act as a substrate although octanoyl-ACP is likely to be the physiological substrate.</text>
</comment>